<comment type="caution">
    <text evidence="1">The sequence shown here is derived from an EMBL/GenBank/DDBJ whole genome shotgun (WGS) entry which is preliminary data.</text>
</comment>
<dbReference type="RefSeq" id="WP_105798746.1">
    <property type="nucleotide sequence ID" value="NZ_JAHPNZ010000027.1"/>
</dbReference>
<dbReference type="EMBL" id="PVGH01000098">
    <property type="protein sequence ID" value="PRF55211.1"/>
    <property type="molecule type" value="Genomic_DNA"/>
</dbReference>
<gene>
    <name evidence="1" type="ORF">C6Q15_26560</name>
</gene>
<name>A0A2S9MD10_9BURK</name>
<evidence type="ECO:0000313" key="1">
    <source>
        <dbReference type="EMBL" id="PRF55211.1"/>
    </source>
</evidence>
<dbReference type="AlphaFoldDB" id="A0A2S9MD10"/>
<sequence length="273" mass="31779">MEPTFSVTSILAKSTVSAIWSLLKKPFELVTQVLFYAAYEVSTQHRSFRDVKGLWRDELGDHFAYSMNWRKVFLGKEQQACTLWIKAKEGRSFRRVTVCVTASLETLCYQSVVTLYDIGETPTIVAVPSIPLRQVEVRGNMVYVPYNTVRAELKEVIDADGEPIPLPRKIADYGHPIDNLEAAMGLRKSDVFRWGKWWNLDFLEGEKHEFRVNFCGMAFYAEFHGQRFARAWYSLLAWLSKWNWFLEACFWSRNLITAKQLRRAFEESFRGDA</sequence>
<dbReference type="Proteomes" id="UP000238982">
    <property type="component" value="Unassembled WGS sequence"/>
</dbReference>
<evidence type="ECO:0000313" key="2">
    <source>
        <dbReference type="Proteomes" id="UP000238982"/>
    </source>
</evidence>
<organism evidence="1 2">
    <name type="scientific">Burkholderia multivorans</name>
    <dbReference type="NCBI Taxonomy" id="87883"/>
    <lineage>
        <taxon>Bacteria</taxon>
        <taxon>Pseudomonadati</taxon>
        <taxon>Pseudomonadota</taxon>
        <taxon>Betaproteobacteria</taxon>
        <taxon>Burkholderiales</taxon>
        <taxon>Burkholderiaceae</taxon>
        <taxon>Burkholderia</taxon>
        <taxon>Burkholderia cepacia complex</taxon>
    </lineage>
</organism>
<reference evidence="1 2" key="1">
    <citation type="submission" date="2018-03" db="EMBL/GenBank/DDBJ databases">
        <authorList>
            <person name="Keele B.F."/>
        </authorList>
    </citation>
    <scope>NUCLEOTIDE SEQUENCE [LARGE SCALE GENOMIC DNA]</scope>
    <source>
        <strain evidence="1 2">AU19729</strain>
    </source>
</reference>
<protein>
    <submittedName>
        <fullName evidence="1">Uncharacterized protein</fullName>
    </submittedName>
</protein>
<proteinExistence type="predicted"/>
<accession>A0A2S9MD10</accession>